<dbReference type="SUPFAM" id="SSF51182">
    <property type="entry name" value="RmlC-like cupins"/>
    <property type="match status" value="1"/>
</dbReference>
<dbReference type="RefSeq" id="WP_085804552.1">
    <property type="nucleotide sequence ID" value="NZ_FWFX01000002.1"/>
</dbReference>
<dbReference type="InterPro" id="IPR011051">
    <property type="entry name" value="RmlC_Cupin_sf"/>
</dbReference>
<dbReference type="Pfam" id="PF16867">
    <property type="entry name" value="DMSP_lyase"/>
    <property type="match status" value="1"/>
</dbReference>
<dbReference type="AlphaFoldDB" id="A0A1X6YMA6"/>
<dbReference type="InterPro" id="IPR014710">
    <property type="entry name" value="RmlC-like_jellyroll"/>
</dbReference>
<dbReference type="InterPro" id="IPR031723">
    <property type="entry name" value="DMSP_lyase"/>
</dbReference>
<evidence type="ECO:0000313" key="1">
    <source>
        <dbReference type="EMBL" id="SLN24982.1"/>
    </source>
</evidence>
<dbReference type="GO" id="GO:0047869">
    <property type="term" value="F:dimethylpropiothetin dethiomethylase activity"/>
    <property type="evidence" value="ECO:0007669"/>
    <property type="project" value="InterPro"/>
</dbReference>
<reference evidence="1 2" key="1">
    <citation type="submission" date="2017-03" db="EMBL/GenBank/DDBJ databases">
        <authorList>
            <person name="Afonso C.L."/>
            <person name="Miller P.J."/>
            <person name="Scott M.A."/>
            <person name="Spackman E."/>
            <person name="Goraichik I."/>
            <person name="Dimitrov K.M."/>
            <person name="Suarez D.L."/>
            <person name="Swayne D.E."/>
        </authorList>
    </citation>
    <scope>NUCLEOTIDE SEQUENCE [LARGE SCALE GENOMIC DNA]</scope>
    <source>
        <strain evidence="1 2">CECT 7450</strain>
    </source>
</reference>
<dbReference type="EMBL" id="FWFX01000002">
    <property type="protein sequence ID" value="SLN24982.1"/>
    <property type="molecule type" value="Genomic_DNA"/>
</dbReference>
<dbReference type="Proteomes" id="UP000193061">
    <property type="component" value="Unassembled WGS sequence"/>
</dbReference>
<keyword evidence="2" id="KW-1185">Reference proteome</keyword>
<name>A0A1X6YMA6_9RHOB</name>
<organism evidence="1 2">
    <name type="scientific">Roseovarius albus</name>
    <dbReference type="NCBI Taxonomy" id="1247867"/>
    <lineage>
        <taxon>Bacteria</taxon>
        <taxon>Pseudomonadati</taxon>
        <taxon>Pseudomonadota</taxon>
        <taxon>Alphaproteobacteria</taxon>
        <taxon>Rhodobacterales</taxon>
        <taxon>Roseobacteraceae</taxon>
        <taxon>Roseovarius</taxon>
    </lineage>
</organism>
<dbReference type="Gene3D" id="2.60.120.10">
    <property type="entry name" value="Jelly Rolls"/>
    <property type="match status" value="1"/>
</dbReference>
<protein>
    <submittedName>
        <fullName evidence="1">Uncharacterized protein</fullName>
    </submittedName>
</protein>
<accession>A0A1X6YMA6</accession>
<sequence>MSYAHQISIFEEARACLERACGCNPDTKDMLHDLNTIGRSETANDCLSGTIPAHADLLCDTISQIPDGPLSKLKLALTHAHHHLHWRVDDGEYYANGADVGEGYRTGNMHALLVGPQNSLFHANDFLLGFFLLAPRTLYRDHKHLAPEVYMPLTGPNGWRFGAGDWRDHDAGEIIYNAPNIVHATRVYDIPFLSLFAWTRNIAQPCSVVFAQDWDAVEAELQLPDKP</sequence>
<gene>
    <name evidence="1" type="ORF">ROA7450_01027</name>
</gene>
<dbReference type="OrthoDB" id="9083851at2"/>
<proteinExistence type="predicted"/>
<evidence type="ECO:0000313" key="2">
    <source>
        <dbReference type="Proteomes" id="UP000193061"/>
    </source>
</evidence>